<dbReference type="InterPro" id="IPR010539">
    <property type="entry name" value="BaxI_1-like"/>
</dbReference>
<feature type="transmembrane region" description="Helical" evidence="1">
    <location>
        <begin position="109"/>
        <end position="129"/>
    </location>
</feature>
<name>A0ABW1PHA4_9PSEU</name>
<dbReference type="PIRSF" id="PIRSF009160">
    <property type="entry name" value="UCP009160"/>
    <property type="match status" value="1"/>
</dbReference>
<dbReference type="PANTHER" id="PTHR41282">
    <property type="entry name" value="CONSERVED TRANSMEMBRANE PROTEIN-RELATED"/>
    <property type="match status" value="1"/>
</dbReference>
<keyword evidence="3" id="KW-1185">Reference proteome</keyword>
<dbReference type="Proteomes" id="UP001596220">
    <property type="component" value="Unassembled WGS sequence"/>
</dbReference>
<dbReference type="PANTHER" id="PTHR41282:SF1">
    <property type="entry name" value="CONSERVED TRANSMEMBRANE PROTEIN-RELATED"/>
    <property type="match status" value="1"/>
</dbReference>
<evidence type="ECO:0000313" key="3">
    <source>
        <dbReference type="Proteomes" id="UP001596220"/>
    </source>
</evidence>
<protein>
    <submittedName>
        <fullName evidence="2">Bax inhibitor-1/YccA family protein</fullName>
    </submittedName>
</protein>
<gene>
    <name evidence="2" type="ORF">ACFP3R_35070</name>
</gene>
<keyword evidence="1" id="KW-0472">Membrane</keyword>
<proteinExistence type="predicted"/>
<dbReference type="EMBL" id="JBHSQO010000066">
    <property type="protein sequence ID" value="MFC6094516.1"/>
    <property type="molecule type" value="Genomic_DNA"/>
</dbReference>
<feature type="transmembrane region" description="Helical" evidence="1">
    <location>
        <begin position="58"/>
        <end position="76"/>
    </location>
</feature>
<feature type="transmembrane region" description="Helical" evidence="1">
    <location>
        <begin position="82"/>
        <end position="102"/>
    </location>
</feature>
<feature type="transmembrane region" description="Helical" evidence="1">
    <location>
        <begin position="135"/>
        <end position="154"/>
    </location>
</feature>
<feature type="transmembrane region" description="Helical" evidence="1">
    <location>
        <begin position="202"/>
        <end position="225"/>
    </location>
</feature>
<organism evidence="2 3">
    <name type="scientific">Saccharothrix lopnurensis</name>
    <dbReference type="NCBI Taxonomy" id="1670621"/>
    <lineage>
        <taxon>Bacteria</taxon>
        <taxon>Bacillati</taxon>
        <taxon>Actinomycetota</taxon>
        <taxon>Actinomycetes</taxon>
        <taxon>Pseudonocardiales</taxon>
        <taxon>Pseudonocardiaceae</taxon>
        <taxon>Saccharothrix</taxon>
    </lineage>
</organism>
<evidence type="ECO:0000313" key="2">
    <source>
        <dbReference type="EMBL" id="MFC6094516.1"/>
    </source>
</evidence>
<keyword evidence="1" id="KW-1133">Transmembrane helix</keyword>
<evidence type="ECO:0000256" key="1">
    <source>
        <dbReference type="SAM" id="Phobius"/>
    </source>
</evidence>
<sequence>MRTSSNPAFRNLPTGGGYGNYAGFGQPNEAQQYGGYQGAPPTTGERPITIDDVVTKTAMTLGLTLVTGFVSAWLVLSGSVKPMTLVLPGLIVGLVVSLVIIFKRTPSAPLVLTYAAAEGLFLGGITGVFESIFPGIAWQAILGTLGVFAAMLVVYKTGAIRVTPRLTKWIIGATVGVVVLMLGNLVMSLFGVNMGLRDGGPIAIVFSLVVIGVAAFSFLLDFEAANEMIRSGVPAKWAWWVAFGLMTTLVWLYLEILRLLSYFQSGD</sequence>
<accession>A0ABW1PHA4</accession>
<dbReference type="RefSeq" id="WP_380642843.1">
    <property type="nucleotide sequence ID" value="NZ_JBHSQO010000066.1"/>
</dbReference>
<feature type="transmembrane region" description="Helical" evidence="1">
    <location>
        <begin position="237"/>
        <end position="254"/>
    </location>
</feature>
<reference evidence="3" key="1">
    <citation type="journal article" date="2019" name="Int. J. Syst. Evol. Microbiol.">
        <title>The Global Catalogue of Microorganisms (GCM) 10K type strain sequencing project: providing services to taxonomists for standard genome sequencing and annotation.</title>
        <authorList>
            <consortium name="The Broad Institute Genomics Platform"/>
            <consortium name="The Broad Institute Genome Sequencing Center for Infectious Disease"/>
            <person name="Wu L."/>
            <person name="Ma J."/>
        </authorList>
    </citation>
    <scope>NUCLEOTIDE SEQUENCE [LARGE SCALE GENOMIC DNA]</scope>
    <source>
        <strain evidence="3">CGMCC 4.7246</strain>
    </source>
</reference>
<keyword evidence="1" id="KW-0812">Transmembrane</keyword>
<dbReference type="Pfam" id="PF12811">
    <property type="entry name" value="BaxI_1"/>
    <property type="match status" value="1"/>
</dbReference>
<comment type="caution">
    <text evidence="2">The sequence shown here is derived from an EMBL/GenBank/DDBJ whole genome shotgun (WGS) entry which is preliminary data.</text>
</comment>
<feature type="transmembrane region" description="Helical" evidence="1">
    <location>
        <begin position="166"/>
        <end position="190"/>
    </location>
</feature>